<proteinExistence type="predicted"/>
<feature type="signal peptide" evidence="1">
    <location>
        <begin position="1"/>
        <end position="24"/>
    </location>
</feature>
<gene>
    <name evidence="2" type="ORF">H8D24_07545</name>
</gene>
<protein>
    <recommendedName>
        <fullName evidence="4">Tat pathway signal sequence domain protein</fullName>
    </recommendedName>
</protein>
<evidence type="ECO:0008006" key="4">
    <source>
        <dbReference type="Google" id="ProtNLM"/>
    </source>
</evidence>
<name>A0A8J6P947_9GAMM</name>
<reference evidence="2 3" key="1">
    <citation type="submission" date="2020-08" db="EMBL/GenBank/DDBJ databases">
        <title>Bridging the membrane lipid divide: bacteria of the FCB group superphylum have the potential to synthesize archaeal ether lipids.</title>
        <authorList>
            <person name="Villanueva L."/>
            <person name="Von Meijenfeldt F.A.B."/>
            <person name="Westbye A.B."/>
            <person name="Yadav S."/>
            <person name="Hopmans E.C."/>
            <person name="Dutilh B.E."/>
            <person name="Sinninghe Damste J.S."/>
        </authorList>
    </citation>
    <scope>NUCLEOTIDE SEQUENCE [LARGE SCALE GENOMIC DNA]</scope>
    <source>
        <strain evidence="2">NIOZ-UU100</strain>
    </source>
</reference>
<evidence type="ECO:0000313" key="2">
    <source>
        <dbReference type="EMBL" id="MBC8520243.1"/>
    </source>
</evidence>
<comment type="caution">
    <text evidence="2">The sequence shown here is derived from an EMBL/GenBank/DDBJ whole genome shotgun (WGS) entry which is preliminary data.</text>
</comment>
<accession>A0A8J6P947</accession>
<dbReference type="AlphaFoldDB" id="A0A8J6P947"/>
<keyword evidence="1" id="KW-0732">Signal</keyword>
<dbReference type="EMBL" id="JACNFK010000035">
    <property type="protein sequence ID" value="MBC8520243.1"/>
    <property type="molecule type" value="Genomic_DNA"/>
</dbReference>
<organism evidence="2 3">
    <name type="scientific">Candidatus Thiopontia autotrophica</name>
    <dbReference type="NCBI Taxonomy" id="2841688"/>
    <lineage>
        <taxon>Bacteria</taxon>
        <taxon>Pseudomonadati</taxon>
        <taxon>Pseudomonadota</taxon>
        <taxon>Gammaproteobacteria</taxon>
        <taxon>Candidatus Thiopontia</taxon>
    </lineage>
</organism>
<evidence type="ECO:0000256" key="1">
    <source>
        <dbReference type="SAM" id="SignalP"/>
    </source>
</evidence>
<feature type="chain" id="PRO_5035168879" description="Tat pathway signal sequence domain protein" evidence="1">
    <location>
        <begin position="25"/>
        <end position="169"/>
    </location>
</feature>
<evidence type="ECO:0000313" key="3">
    <source>
        <dbReference type="Proteomes" id="UP000654401"/>
    </source>
</evidence>
<sequence>MKAKKIEWIGFLVSILFSFSVAYAEEGDAVVEEEQPAAVVEEPASEAVAEQQPTRELYLEINKLEQRDESCIAYVRFNNKTDTSFAEFKPELFAFNKDDIITAHFAAIFSDVPANKTVVKLVSMKNTNCDNVGSILLNKILSCRDSESSIDGCMRFLTTGAKGAIKLFK</sequence>
<dbReference type="Proteomes" id="UP000654401">
    <property type="component" value="Unassembled WGS sequence"/>
</dbReference>